<evidence type="ECO:0000259" key="2">
    <source>
        <dbReference type="PROSITE" id="PS50086"/>
    </source>
</evidence>
<dbReference type="SMART" id="SM00164">
    <property type="entry name" value="TBC"/>
    <property type="match status" value="1"/>
</dbReference>
<reference evidence="3 4" key="1">
    <citation type="submission" date="2016-07" db="EMBL/GenBank/DDBJ databases">
        <title>Pervasive Adenine N6-methylation of Active Genes in Fungi.</title>
        <authorList>
            <consortium name="DOE Joint Genome Institute"/>
            <person name="Mondo S.J."/>
            <person name="Dannebaum R.O."/>
            <person name="Kuo R.C."/>
            <person name="Labutti K."/>
            <person name="Haridas S."/>
            <person name="Kuo A."/>
            <person name="Salamov A."/>
            <person name="Ahrendt S.R."/>
            <person name="Lipzen A."/>
            <person name="Sullivan W."/>
            <person name="Andreopoulos W.B."/>
            <person name="Clum A."/>
            <person name="Lindquist E."/>
            <person name="Daum C."/>
            <person name="Ramamoorthy G.K."/>
            <person name="Gryganskyi A."/>
            <person name="Culley D."/>
            <person name="Magnuson J.K."/>
            <person name="James T.Y."/>
            <person name="O'Malley M.A."/>
            <person name="Stajich J.E."/>
            <person name="Spatafora J.W."/>
            <person name="Visel A."/>
            <person name="Grigoriev I.V."/>
        </authorList>
    </citation>
    <scope>NUCLEOTIDE SEQUENCE [LARGE SCALE GENOMIC DNA]</scope>
    <source>
        <strain evidence="3 4">NRRL 1336</strain>
    </source>
</reference>
<dbReference type="Pfam" id="PF00566">
    <property type="entry name" value="RabGAP-TBC"/>
    <property type="match status" value="1"/>
</dbReference>
<feature type="region of interest" description="Disordered" evidence="1">
    <location>
        <begin position="146"/>
        <end position="255"/>
    </location>
</feature>
<feature type="region of interest" description="Disordered" evidence="1">
    <location>
        <begin position="671"/>
        <end position="690"/>
    </location>
</feature>
<dbReference type="STRING" id="90262.A0A1X2J321"/>
<dbReference type="InterPro" id="IPR035969">
    <property type="entry name" value="Rab-GAP_TBC_sf"/>
</dbReference>
<dbReference type="AlphaFoldDB" id="A0A1X2J321"/>
<dbReference type="GO" id="GO:0006886">
    <property type="term" value="P:intracellular protein transport"/>
    <property type="evidence" value="ECO:0007669"/>
    <property type="project" value="TreeGrafter"/>
</dbReference>
<dbReference type="InterPro" id="IPR000195">
    <property type="entry name" value="Rab-GAP-TBC_dom"/>
</dbReference>
<dbReference type="FunFam" id="1.10.472.80:FF:000048">
    <property type="entry name" value="TBC domain containing protein"/>
    <property type="match status" value="1"/>
</dbReference>
<feature type="compositionally biased region" description="Low complexity" evidence="1">
    <location>
        <begin position="217"/>
        <end position="249"/>
    </location>
</feature>
<dbReference type="GO" id="GO:0005096">
    <property type="term" value="F:GTPase activator activity"/>
    <property type="evidence" value="ECO:0007669"/>
    <property type="project" value="TreeGrafter"/>
</dbReference>
<evidence type="ECO:0000256" key="1">
    <source>
        <dbReference type="SAM" id="MobiDB-lite"/>
    </source>
</evidence>
<feature type="region of interest" description="Disordered" evidence="1">
    <location>
        <begin position="585"/>
        <end position="611"/>
    </location>
</feature>
<dbReference type="Gene3D" id="1.10.8.270">
    <property type="entry name" value="putative rabgap domain of human tbc1 domain family member 14 like domains"/>
    <property type="match status" value="1"/>
</dbReference>
<feature type="compositionally biased region" description="Low complexity" evidence="1">
    <location>
        <begin position="754"/>
        <end position="771"/>
    </location>
</feature>
<name>A0A1X2J321_9FUNG</name>
<feature type="compositionally biased region" description="Basic and acidic residues" evidence="1">
    <location>
        <begin position="178"/>
        <end position="187"/>
    </location>
</feature>
<dbReference type="OrthoDB" id="27140at2759"/>
<feature type="region of interest" description="Disordered" evidence="1">
    <location>
        <begin position="323"/>
        <end position="345"/>
    </location>
</feature>
<protein>
    <submittedName>
        <fullName evidence="3">Rab-GTPase-TBC domain-domain-containing protein</fullName>
    </submittedName>
</protein>
<sequence length="883" mass="99814">MNSSFKERLKYFETTLRDQNDDDDQDPSEHWTPLIDMNTFRDMCFQGIPEESGLRATAWKLLLGYLPPNKTMWQSIIHDQRLSYYNLVKDFLEKPRGRPPEGDHPLNASPESDWATYIQDNSTLEQIDKDVRRTLPDFAFFQQRVPQNPLNPLSAQPEPTSMPSPHCSNIDETEPDMDPLRQNDTKRRFSFGIMGRPRSGSNTSKKSLKINSTIGVNSSNTTPPNPTATTTTANRSRSNSRSSARSFSSGMMENGADIIHSPRNLVRKLSTAFHKSGSSLSLSTTAAAIKQKKHWPIAELHPICPYIPNRRSLFKRIQLEKDTTTTTTTSNPSNSNHQTLDSDDSTPDYHWEVIERILFMYAKLNPGIGYVQGMNELVAPIYYVFANDTSPTLAGQVHAEADTFFVFTILMSDVRDHFVRSLDQDASTGIHGTLFRLQQRLAWYDRALWRDLQRKNVKEPYYAFRWITVLFTQEWNLPDVIRLWDSLLAERGMQSIHGGSGGTTDTHFEFLLDFSVAMLVCVRQELLKGDFAENIKLLQDYPINDIQYVLTMAYRIRETRLQMVTCGQIVPGVNDVRHSGLFSSDWSDTSSISSTTSTASSRLQQRLRESTDLARSSFDSFRRESRESMDDMFRRGMAASSEQWKRTSSSDMRRSISQRVGFVKNSVFNKAKRSGSVRSTASDTSSPSFLQSISSSQQHWLLANQFNTNQLDLPSNMSMDHPSQPQRHLRSNSTNTHNTGFLPDDGHHERHQRTTSASSHPSSSSTVDGSLLSRSSNFVNRFSQMVVAADHSGTMPGGDHRYQQSPPMRSDPLTQRPMVNGGGDSNDSSSSTRLLRTSSPSNETNNFMTTNDDENEKSLFAKAAAARDEALHYRTSTTYKGCV</sequence>
<keyword evidence="4" id="KW-1185">Reference proteome</keyword>
<feature type="compositionally biased region" description="Polar residues" evidence="1">
    <location>
        <begin position="330"/>
        <end position="339"/>
    </location>
</feature>
<comment type="caution">
    <text evidence="3">The sequence shown here is derived from an EMBL/GenBank/DDBJ whole genome shotgun (WGS) entry which is preliminary data.</text>
</comment>
<feature type="compositionally biased region" description="Polar residues" evidence="1">
    <location>
        <begin position="146"/>
        <end position="167"/>
    </location>
</feature>
<feature type="compositionally biased region" description="Polar residues" evidence="1">
    <location>
        <begin position="640"/>
        <end position="656"/>
    </location>
</feature>
<dbReference type="Proteomes" id="UP000193560">
    <property type="component" value="Unassembled WGS sequence"/>
</dbReference>
<feature type="region of interest" description="Disordered" evidence="1">
    <location>
        <begin position="712"/>
        <end position="771"/>
    </location>
</feature>
<feature type="domain" description="Rab-GAP TBC" evidence="2">
    <location>
        <begin position="49"/>
        <end position="491"/>
    </location>
</feature>
<evidence type="ECO:0000313" key="4">
    <source>
        <dbReference type="Proteomes" id="UP000193560"/>
    </source>
</evidence>
<dbReference type="PANTHER" id="PTHR22957">
    <property type="entry name" value="TBC1 DOMAIN FAMILY MEMBER GTPASE-ACTIVATING PROTEIN"/>
    <property type="match status" value="1"/>
</dbReference>
<gene>
    <name evidence="3" type="ORF">BCR42DRAFT_21588</name>
</gene>
<organism evidence="3 4">
    <name type="scientific">Absidia repens</name>
    <dbReference type="NCBI Taxonomy" id="90262"/>
    <lineage>
        <taxon>Eukaryota</taxon>
        <taxon>Fungi</taxon>
        <taxon>Fungi incertae sedis</taxon>
        <taxon>Mucoromycota</taxon>
        <taxon>Mucoromycotina</taxon>
        <taxon>Mucoromycetes</taxon>
        <taxon>Mucorales</taxon>
        <taxon>Cunninghamellaceae</taxon>
        <taxon>Absidia</taxon>
    </lineage>
</organism>
<feature type="region of interest" description="Disordered" evidence="1">
    <location>
        <begin position="636"/>
        <end position="656"/>
    </location>
</feature>
<feature type="compositionally biased region" description="Polar residues" evidence="1">
    <location>
        <begin position="712"/>
        <end position="739"/>
    </location>
</feature>
<dbReference type="SUPFAM" id="SSF47923">
    <property type="entry name" value="Ypt/Rab-GAP domain of gyp1p"/>
    <property type="match status" value="3"/>
</dbReference>
<dbReference type="Gene3D" id="1.10.472.80">
    <property type="entry name" value="Ypt/Rab-GAP domain of gyp1p, domain 3"/>
    <property type="match status" value="1"/>
</dbReference>
<feature type="compositionally biased region" description="Polar residues" evidence="1">
    <location>
        <begin position="199"/>
        <end position="216"/>
    </location>
</feature>
<feature type="compositionally biased region" description="Low complexity" evidence="1">
    <location>
        <begin position="825"/>
        <end position="842"/>
    </location>
</feature>
<dbReference type="EMBL" id="MCGE01000001">
    <property type="protein sequence ID" value="ORZ26226.1"/>
    <property type="molecule type" value="Genomic_DNA"/>
</dbReference>
<feature type="compositionally biased region" description="Low complexity" evidence="1">
    <location>
        <begin position="585"/>
        <end position="601"/>
    </location>
</feature>
<evidence type="ECO:0000313" key="3">
    <source>
        <dbReference type="EMBL" id="ORZ26226.1"/>
    </source>
</evidence>
<feature type="region of interest" description="Disordered" evidence="1">
    <location>
        <begin position="790"/>
        <end position="854"/>
    </location>
</feature>
<accession>A0A1X2J321</accession>
<proteinExistence type="predicted"/>
<dbReference type="PANTHER" id="PTHR22957:SF27">
    <property type="entry name" value="TBC1 DOMAIN FAMILY MEMBER 13"/>
    <property type="match status" value="1"/>
</dbReference>
<dbReference type="PROSITE" id="PS50086">
    <property type="entry name" value="TBC_RABGAP"/>
    <property type="match status" value="1"/>
</dbReference>